<keyword evidence="1" id="KW-0472">Membrane</keyword>
<evidence type="ECO:0000313" key="4">
    <source>
        <dbReference type="Proteomes" id="UP001185927"/>
    </source>
</evidence>
<name>A0ABU4BVS0_RHOGO</name>
<protein>
    <recommendedName>
        <fullName evidence="5">Integral membrane protein</fullName>
    </recommendedName>
</protein>
<evidence type="ECO:0000313" key="3">
    <source>
        <dbReference type="EMBL" id="MDV6268248.1"/>
    </source>
</evidence>
<feature type="transmembrane region" description="Helical" evidence="1">
    <location>
        <begin position="135"/>
        <end position="153"/>
    </location>
</feature>
<feature type="transmembrane region" description="Helical" evidence="1">
    <location>
        <begin position="100"/>
        <end position="123"/>
    </location>
</feature>
<feature type="transmembrane region" description="Helical" evidence="1">
    <location>
        <begin position="45"/>
        <end position="66"/>
    </location>
</feature>
<feature type="transmembrane region" description="Helical" evidence="1">
    <location>
        <begin position="199"/>
        <end position="218"/>
    </location>
</feature>
<feature type="transmembrane region" description="Helical" evidence="1">
    <location>
        <begin position="372"/>
        <end position="391"/>
    </location>
</feature>
<feature type="transmembrane region" description="Helical" evidence="1">
    <location>
        <begin position="291"/>
        <end position="309"/>
    </location>
</feature>
<evidence type="ECO:0000256" key="1">
    <source>
        <dbReference type="SAM" id="Phobius"/>
    </source>
</evidence>
<accession>A0ABU4BVS0</accession>
<feature type="transmembrane region" description="Helical" evidence="1">
    <location>
        <begin position="165"/>
        <end position="187"/>
    </location>
</feature>
<dbReference type="EMBL" id="JAWLKB010000006">
    <property type="protein sequence ID" value="MDV6268248.1"/>
    <property type="molecule type" value="Genomic_DNA"/>
</dbReference>
<feature type="transmembrane region" description="Helical" evidence="1">
    <location>
        <begin position="261"/>
        <end position="279"/>
    </location>
</feature>
<gene>
    <name evidence="3" type="ORF">R3Q16_16685</name>
</gene>
<sequence>MPVDFRAILTTLAALASGALAAFALTNPPLQDWAIVASQSEIDRWISSGPTSVALGAVVAVLACALSQRSGSRRAAWIVVTAATAIIALIRVAVPDVAVLDLLITLVVLKSVAAGVILGCAVAASWDRTAARNGVLLGVIAGYLSAHAFGTGAGRMSTSAVGEPAWLLLAATAVLAVACAISAQSGFRIRRPDAGEIRVALIAVIALAIGHRILGSIVDRQEFASKGTAWVVMTVCAAAALSLTAIAARQLGEQSGAGGKFLWAATALAAASAPTLMLVNGEYGQWASLESPWVVVLASGVAVALGLRLSKRIPATVAVVILAAVPLSELLPFTPAHGAVSIVVKIAALGFGGAALLGALAPASLVDATLGLAIPFAAMTFTSITVLAYQLSWPPVRVNFASVEPAIYTAEIPVDYVNAQTIGSALLFVAIIAVCGAAIRRVPQIANSAESGVSDAH</sequence>
<feature type="transmembrane region" description="Helical" evidence="1">
    <location>
        <begin position="230"/>
        <end position="249"/>
    </location>
</feature>
<dbReference type="RefSeq" id="WP_317542466.1">
    <property type="nucleotide sequence ID" value="NZ_JAWLKB010000006.1"/>
</dbReference>
<feature type="signal peptide" evidence="2">
    <location>
        <begin position="1"/>
        <end position="21"/>
    </location>
</feature>
<feature type="transmembrane region" description="Helical" evidence="1">
    <location>
        <begin position="75"/>
        <end position="94"/>
    </location>
</feature>
<feature type="transmembrane region" description="Helical" evidence="1">
    <location>
        <begin position="421"/>
        <end position="439"/>
    </location>
</feature>
<feature type="transmembrane region" description="Helical" evidence="1">
    <location>
        <begin position="316"/>
        <end position="333"/>
    </location>
</feature>
<comment type="caution">
    <text evidence="3">The sequence shown here is derived from an EMBL/GenBank/DDBJ whole genome shotgun (WGS) entry which is preliminary data.</text>
</comment>
<keyword evidence="1" id="KW-0812">Transmembrane</keyword>
<organism evidence="3 4">
    <name type="scientific">Rhodococcus globerulus</name>
    <dbReference type="NCBI Taxonomy" id="33008"/>
    <lineage>
        <taxon>Bacteria</taxon>
        <taxon>Bacillati</taxon>
        <taxon>Actinomycetota</taxon>
        <taxon>Actinomycetes</taxon>
        <taxon>Mycobacteriales</taxon>
        <taxon>Nocardiaceae</taxon>
        <taxon>Rhodococcus</taxon>
    </lineage>
</organism>
<keyword evidence="1" id="KW-1133">Transmembrane helix</keyword>
<keyword evidence="2" id="KW-0732">Signal</keyword>
<keyword evidence="4" id="KW-1185">Reference proteome</keyword>
<feature type="transmembrane region" description="Helical" evidence="1">
    <location>
        <begin position="339"/>
        <end position="360"/>
    </location>
</feature>
<evidence type="ECO:0008006" key="5">
    <source>
        <dbReference type="Google" id="ProtNLM"/>
    </source>
</evidence>
<proteinExistence type="predicted"/>
<evidence type="ECO:0000256" key="2">
    <source>
        <dbReference type="SAM" id="SignalP"/>
    </source>
</evidence>
<reference evidence="3 4" key="1">
    <citation type="submission" date="2023-10" db="EMBL/GenBank/DDBJ databases">
        <title>Development of a sustainable strategy for remediation of hydrocarbon-contaminated territories based on the waste exchange concept.</title>
        <authorList>
            <person name="Krivoruchko A."/>
        </authorList>
    </citation>
    <scope>NUCLEOTIDE SEQUENCE [LARGE SCALE GENOMIC DNA]</scope>
    <source>
        <strain evidence="3 4">IEGM 1203</strain>
    </source>
</reference>
<feature type="chain" id="PRO_5047494794" description="Integral membrane protein" evidence="2">
    <location>
        <begin position="22"/>
        <end position="457"/>
    </location>
</feature>
<dbReference type="Proteomes" id="UP001185927">
    <property type="component" value="Unassembled WGS sequence"/>
</dbReference>